<dbReference type="InterPro" id="IPR036388">
    <property type="entry name" value="WH-like_DNA-bd_sf"/>
</dbReference>
<dbReference type="EMBL" id="VSZY01000029">
    <property type="protein sequence ID" value="MCU9969851.1"/>
    <property type="molecule type" value="Genomic_DNA"/>
</dbReference>
<dbReference type="Proteomes" id="UP001209486">
    <property type="component" value="Unassembled WGS sequence"/>
</dbReference>
<sequence length="84" mass="9112">MHDILIRTALASDIAANKAKSAKVRDTSIHTSQPQENLPDPNDFLAKVESLPPRYRKVMLGMAQGSTNHDIARQLGITESSAAT</sequence>
<comment type="caution">
    <text evidence="7">The sequence shown here is derived from an EMBL/GenBank/DDBJ whole genome shotgun (WGS) entry which is preliminary data.</text>
</comment>
<feature type="region of interest" description="Disordered" evidence="5">
    <location>
        <begin position="21"/>
        <end position="44"/>
    </location>
</feature>
<gene>
    <name evidence="7" type="ORF">FYZ43_10805</name>
</gene>
<organism evidence="7 8">
    <name type="scientific">Mobiluncus mulieris</name>
    <dbReference type="NCBI Taxonomy" id="2052"/>
    <lineage>
        <taxon>Bacteria</taxon>
        <taxon>Bacillati</taxon>
        <taxon>Actinomycetota</taxon>
        <taxon>Actinomycetes</taxon>
        <taxon>Actinomycetales</taxon>
        <taxon>Actinomycetaceae</taxon>
        <taxon>Mobiluncus</taxon>
    </lineage>
</organism>
<dbReference type="InterPro" id="IPR016032">
    <property type="entry name" value="Sig_transdc_resp-reg_C-effctor"/>
</dbReference>
<evidence type="ECO:0000256" key="5">
    <source>
        <dbReference type="SAM" id="MobiDB-lite"/>
    </source>
</evidence>
<evidence type="ECO:0000256" key="2">
    <source>
        <dbReference type="ARBA" id="ARBA00023015"/>
    </source>
</evidence>
<reference evidence="7 8" key="1">
    <citation type="submission" date="2019-08" db="EMBL/GenBank/DDBJ databases">
        <title>Comparison of rpoB and gyrB Sequences from Mobiluncus Species and Development of a Multiplex PCR Method for Clinical Detection of Mobiluncus curtisii and Mobiluncus mulieris.</title>
        <authorList>
            <person name="Yang L."/>
            <person name="Shen Y."/>
            <person name="Xu G."/>
            <person name="Shu L.-B."/>
            <person name="Hu J."/>
            <person name="Zhang R."/>
            <person name="Wang Y."/>
            <person name="Zhou H.-W."/>
            <person name="Zhang X."/>
        </authorList>
    </citation>
    <scope>NUCLEOTIDE SEQUENCE [LARGE SCALE GENOMIC DNA]</scope>
    <source>
        <strain evidence="7 8">M26</strain>
    </source>
</reference>
<keyword evidence="2" id="KW-0805">Transcription regulation</keyword>
<feature type="domain" description="RNA polymerase sigma factor 70 region 4 type 2" evidence="6">
    <location>
        <begin position="44"/>
        <end position="82"/>
    </location>
</feature>
<evidence type="ECO:0000256" key="3">
    <source>
        <dbReference type="ARBA" id="ARBA00023082"/>
    </source>
</evidence>
<comment type="similarity">
    <text evidence="1">Belongs to the sigma-70 factor family. ECF subfamily.</text>
</comment>
<dbReference type="InterPro" id="IPR013249">
    <property type="entry name" value="RNA_pol_sigma70_r4_t2"/>
</dbReference>
<dbReference type="Gene3D" id="1.10.10.10">
    <property type="entry name" value="Winged helix-like DNA-binding domain superfamily/Winged helix DNA-binding domain"/>
    <property type="match status" value="1"/>
</dbReference>
<protein>
    <submittedName>
        <fullName evidence="7">Response regulator transcription factor</fullName>
    </submittedName>
</protein>
<evidence type="ECO:0000259" key="6">
    <source>
        <dbReference type="Pfam" id="PF08281"/>
    </source>
</evidence>
<evidence type="ECO:0000256" key="1">
    <source>
        <dbReference type="ARBA" id="ARBA00010641"/>
    </source>
</evidence>
<dbReference type="AlphaFoldDB" id="A0ABD4U1B1"/>
<keyword evidence="4" id="KW-0804">Transcription</keyword>
<evidence type="ECO:0000313" key="8">
    <source>
        <dbReference type="Proteomes" id="UP001209486"/>
    </source>
</evidence>
<evidence type="ECO:0000313" key="7">
    <source>
        <dbReference type="EMBL" id="MCU9969851.1"/>
    </source>
</evidence>
<evidence type="ECO:0000256" key="4">
    <source>
        <dbReference type="ARBA" id="ARBA00023163"/>
    </source>
</evidence>
<dbReference type="SUPFAM" id="SSF46894">
    <property type="entry name" value="C-terminal effector domain of the bipartite response regulators"/>
    <property type="match status" value="1"/>
</dbReference>
<proteinExistence type="inferred from homology"/>
<dbReference type="Pfam" id="PF08281">
    <property type="entry name" value="Sigma70_r4_2"/>
    <property type="match status" value="1"/>
</dbReference>
<name>A0ABD4U1B1_9ACTO</name>
<accession>A0ABD4U1B1</accession>
<dbReference type="RefSeq" id="WP_114990169.1">
    <property type="nucleotide sequence ID" value="NZ_JABCUP010000030.1"/>
</dbReference>
<dbReference type="GO" id="GO:0016987">
    <property type="term" value="F:sigma factor activity"/>
    <property type="evidence" value="ECO:0007669"/>
    <property type="project" value="UniProtKB-KW"/>
</dbReference>
<keyword evidence="3" id="KW-0731">Sigma factor</keyword>